<dbReference type="RefSeq" id="WP_337693068.1">
    <property type="nucleotide sequence ID" value="NZ_JBBEGN010000001.1"/>
</dbReference>
<dbReference type="Gene3D" id="1.20.5.170">
    <property type="match status" value="1"/>
</dbReference>
<comment type="caution">
    <text evidence="2">The sequence shown here is derived from an EMBL/GenBank/DDBJ whole genome shotgun (WGS) entry which is preliminary data.</text>
</comment>
<sequence>MRSQPAGSSRDQQLADSGPAREAAAVASALVSASPADVDRKIRQLDNEVQAIYEMLARIEGTQRRHDNRFAEIGTDLTELRGQMSDLREDATAMGTKIDGLDTKVVALDDRVAALDDRVAALDDKVTGLDTKVTSLDSKVAGLDTKLDRVIGLLER</sequence>
<feature type="compositionally biased region" description="Polar residues" evidence="1">
    <location>
        <begin position="1"/>
        <end position="15"/>
    </location>
</feature>
<keyword evidence="3" id="KW-1185">Reference proteome</keyword>
<name>A0ABU8MGM5_9PSEU</name>
<dbReference type="EMBL" id="JBBEGN010000001">
    <property type="protein sequence ID" value="MEJ2866446.1"/>
    <property type="molecule type" value="Genomic_DNA"/>
</dbReference>
<evidence type="ECO:0000313" key="3">
    <source>
        <dbReference type="Proteomes" id="UP001385809"/>
    </source>
</evidence>
<organism evidence="2 3">
    <name type="scientific">Actinomycetospora aurantiaca</name>
    <dbReference type="NCBI Taxonomy" id="3129233"/>
    <lineage>
        <taxon>Bacteria</taxon>
        <taxon>Bacillati</taxon>
        <taxon>Actinomycetota</taxon>
        <taxon>Actinomycetes</taxon>
        <taxon>Pseudonocardiales</taxon>
        <taxon>Pseudonocardiaceae</taxon>
        <taxon>Actinomycetospora</taxon>
    </lineage>
</organism>
<evidence type="ECO:0000256" key="1">
    <source>
        <dbReference type="SAM" id="MobiDB-lite"/>
    </source>
</evidence>
<proteinExistence type="predicted"/>
<dbReference type="Gene3D" id="1.20.5.340">
    <property type="match status" value="1"/>
</dbReference>
<reference evidence="2 3" key="1">
    <citation type="submission" date="2024-03" db="EMBL/GenBank/DDBJ databases">
        <title>Actinomycetospora sp. OC33-EN08, a novel actinomycete isolated from wild orchid (Aerides multiflora).</title>
        <authorList>
            <person name="Suriyachadkun C."/>
        </authorList>
    </citation>
    <scope>NUCLEOTIDE SEQUENCE [LARGE SCALE GENOMIC DNA]</scope>
    <source>
        <strain evidence="2 3">OC33-EN08</strain>
    </source>
</reference>
<feature type="compositionally biased region" description="Low complexity" evidence="1">
    <location>
        <begin position="20"/>
        <end position="34"/>
    </location>
</feature>
<accession>A0ABU8MGM5</accession>
<protein>
    <submittedName>
        <fullName evidence="2">Uncharacterized protein</fullName>
    </submittedName>
</protein>
<dbReference type="Proteomes" id="UP001385809">
    <property type="component" value="Unassembled WGS sequence"/>
</dbReference>
<feature type="region of interest" description="Disordered" evidence="1">
    <location>
        <begin position="1"/>
        <end position="34"/>
    </location>
</feature>
<evidence type="ECO:0000313" key="2">
    <source>
        <dbReference type="EMBL" id="MEJ2866446.1"/>
    </source>
</evidence>
<gene>
    <name evidence="2" type="ORF">WCD74_01630</name>
</gene>